<sequence>MSDSLQHWLVRLQRQHPTAIELGLERVREVAVRMQLPKPAPCVITVGGTNGKGSTVAFIEAIARATGLRVGAYTSPHILRYNERVRIDGVDAGDAELVAAFEAIEAARGDISLTYFEAGTLAALWLFARAKLDLAILEVGLGGRLDAVNIVDADVAVITTVDLDHMDWLGEDREDIGTEKAGIARAWKPLILGDDDPPASVLRRAYAIGASSLRIGCDFFKEHIDADAWRWREPGLTLELPMPVLPAPVQLRNAAVAIAALRASGLDIPDTAWALGIATAHVQGRLQRLERDGVEVWLDVGHNPQAARALAEWLQGQPKQGRTHAIYAALADKDAAGVTAPLAAHVDDWHLAGLDVEGRAQSAEALSTRVNLPGATLHGDVGDALRQVRGSAKAGDRVLVFGSFHTVEAALRSLRSAQRGEVGARAPL</sequence>
<dbReference type="NCBIfam" id="NF008101">
    <property type="entry name" value="PRK10846.1"/>
    <property type="match status" value="1"/>
</dbReference>
<evidence type="ECO:0000313" key="27">
    <source>
        <dbReference type="Proteomes" id="UP000236220"/>
    </source>
</evidence>
<evidence type="ECO:0000256" key="9">
    <source>
        <dbReference type="ARBA" id="ARBA00019357"/>
    </source>
</evidence>
<dbReference type="Pfam" id="PF08245">
    <property type="entry name" value="Mur_ligase_M"/>
    <property type="match status" value="1"/>
</dbReference>
<dbReference type="InterPro" id="IPR013221">
    <property type="entry name" value="Mur_ligase_cen"/>
</dbReference>
<evidence type="ECO:0000259" key="25">
    <source>
        <dbReference type="Pfam" id="PF08245"/>
    </source>
</evidence>
<dbReference type="GO" id="GO:0046656">
    <property type="term" value="P:folic acid biosynthetic process"/>
    <property type="evidence" value="ECO:0007669"/>
    <property type="project" value="UniProtKB-KW"/>
</dbReference>
<dbReference type="PANTHER" id="PTHR11136:SF0">
    <property type="entry name" value="DIHYDROFOLATE SYNTHETASE-RELATED"/>
    <property type="match status" value="1"/>
</dbReference>
<feature type="domain" description="Mur ligase central" evidence="25">
    <location>
        <begin position="46"/>
        <end position="218"/>
    </location>
</feature>
<keyword evidence="14" id="KW-0460">Magnesium</keyword>
<comment type="catalytic activity">
    <reaction evidence="19">
        <text>(6S)-5,6,7,8-tetrahydrofolyl-(gamma-L-Glu)(n) + L-glutamate + ATP = (6S)-5,6,7,8-tetrahydrofolyl-(gamma-L-Glu)(n+1) + ADP + phosphate + H(+)</text>
        <dbReference type="Rhea" id="RHEA:10580"/>
        <dbReference type="Rhea" id="RHEA-COMP:14738"/>
        <dbReference type="Rhea" id="RHEA-COMP:14740"/>
        <dbReference type="ChEBI" id="CHEBI:15378"/>
        <dbReference type="ChEBI" id="CHEBI:29985"/>
        <dbReference type="ChEBI" id="CHEBI:30616"/>
        <dbReference type="ChEBI" id="CHEBI:43474"/>
        <dbReference type="ChEBI" id="CHEBI:141005"/>
        <dbReference type="ChEBI" id="CHEBI:456216"/>
        <dbReference type="EC" id="6.3.2.17"/>
    </reaction>
</comment>
<dbReference type="Gene3D" id="3.90.190.20">
    <property type="entry name" value="Mur ligase, C-terminal domain"/>
    <property type="match status" value="1"/>
</dbReference>
<dbReference type="SUPFAM" id="SSF53244">
    <property type="entry name" value="MurD-like peptide ligases, peptide-binding domain"/>
    <property type="match status" value="1"/>
</dbReference>
<keyword evidence="15" id="KW-0289">Folate biosynthesis</keyword>
<comment type="similarity">
    <text evidence="5 23">Belongs to the folylpolyglutamate synthase family.</text>
</comment>
<reference evidence="26 27" key="1">
    <citation type="submission" date="2017-08" db="EMBL/GenBank/DDBJ databases">
        <title>Lysobacter sylvestris genome.</title>
        <authorList>
            <person name="Zhang D.-C."/>
            <person name="Albuquerque L."/>
            <person name="Franca L."/>
            <person name="Froufe H.J.C."/>
            <person name="Barroso C."/>
            <person name="Egas C."/>
            <person name="Da Costa M."/>
            <person name="Margesin R."/>
        </authorList>
    </citation>
    <scope>NUCLEOTIDE SEQUENCE [LARGE SCALE GENOMIC DNA]</scope>
    <source>
        <strain evidence="26 27">AM20-91</strain>
    </source>
</reference>
<dbReference type="RefSeq" id="WP_425477132.1">
    <property type="nucleotide sequence ID" value="NZ_NPZB01000001.1"/>
</dbReference>
<dbReference type="GO" id="GO:0005524">
    <property type="term" value="F:ATP binding"/>
    <property type="evidence" value="ECO:0007669"/>
    <property type="project" value="UniProtKB-KW"/>
</dbReference>
<evidence type="ECO:0000256" key="17">
    <source>
        <dbReference type="ARBA" id="ARBA00030592"/>
    </source>
</evidence>
<comment type="catalytic activity">
    <reaction evidence="21">
        <text>(6R)-5,10-methylenetetrahydrofolyl-(gamma-L-Glu)(n) + L-glutamate + ATP = (6R)-5,10-methylenetetrahydrofolyl-(gamma-L-Glu)(n+1) + ADP + phosphate + H(+)</text>
        <dbReference type="Rhea" id="RHEA:51912"/>
        <dbReference type="Rhea" id="RHEA-COMP:13257"/>
        <dbReference type="Rhea" id="RHEA-COMP:13258"/>
        <dbReference type="ChEBI" id="CHEBI:15378"/>
        <dbReference type="ChEBI" id="CHEBI:29985"/>
        <dbReference type="ChEBI" id="CHEBI:30616"/>
        <dbReference type="ChEBI" id="CHEBI:43474"/>
        <dbReference type="ChEBI" id="CHEBI:136572"/>
        <dbReference type="ChEBI" id="CHEBI:456216"/>
        <dbReference type="EC" id="6.3.2.17"/>
    </reaction>
</comment>
<dbReference type="EMBL" id="NPZB01000001">
    <property type="protein sequence ID" value="PNS09599.1"/>
    <property type="molecule type" value="Genomic_DNA"/>
</dbReference>
<evidence type="ECO:0000256" key="10">
    <source>
        <dbReference type="ARBA" id="ARBA00022598"/>
    </source>
</evidence>
<evidence type="ECO:0000256" key="4">
    <source>
        <dbReference type="ARBA" id="ARBA00005150"/>
    </source>
</evidence>
<dbReference type="GO" id="GO:0008841">
    <property type="term" value="F:dihydrofolate synthase activity"/>
    <property type="evidence" value="ECO:0007669"/>
    <property type="project" value="UniProtKB-EC"/>
</dbReference>
<evidence type="ECO:0000256" key="13">
    <source>
        <dbReference type="ARBA" id="ARBA00022840"/>
    </source>
</evidence>
<evidence type="ECO:0000256" key="7">
    <source>
        <dbReference type="ARBA" id="ARBA00013023"/>
    </source>
</evidence>
<dbReference type="FunFam" id="3.40.1190.10:FF:000004">
    <property type="entry name" value="Dihydrofolate synthase/folylpolyglutamate synthase"/>
    <property type="match status" value="1"/>
</dbReference>
<keyword evidence="13 23" id="KW-0067">ATP-binding</keyword>
<protein>
    <recommendedName>
        <fullName evidence="9">Dihydrofolate synthase/folylpolyglutamate synthase</fullName>
        <ecNumber evidence="7">6.3.2.12</ecNumber>
        <ecNumber evidence="8">6.3.2.17</ecNumber>
    </recommendedName>
    <alternativeName>
        <fullName evidence="18">Folylpoly-gamma-glutamate synthetase-dihydrofolate synthetase</fullName>
    </alternativeName>
    <alternativeName>
        <fullName evidence="16">Folylpolyglutamate synthetase</fullName>
    </alternativeName>
    <alternativeName>
        <fullName evidence="17">Tetrahydrofolylpolyglutamate synthase</fullName>
    </alternativeName>
</protein>
<dbReference type="PIRSF" id="PIRSF001563">
    <property type="entry name" value="Folylpolyglu_synth"/>
    <property type="match status" value="1"/>
</dbReference>
<evidence type="ECO:0000256" key="5">
    <source>
        <dbReference type="ARBA" id="ARBA00008276"/>
    </source>
</evidence>
<dbReference type="Proteomes" id="UP000236220">
    <property type="component" value="Unassembled WGS sequence"/>
</dbReference>
<dbReference type="GO" id="GO:0046654">
    <property type="term" value="P:tetrahydrofolate biosynthetic process"/>
    <property type="evidence" value="ECO:0007669"/>
    <property type="project" value="UniProtKB-UniPathway"/>
</dbReference>
<dbReference type="GO" id="GO:0046872">
    <property type="term" value="F:metal ion binding"/>
    <property type="evidence" value="ECO:0007669"/>
    <property type="project" value="UniProtKB-KW"/>
</dbReference>
<gene>
    <name evidence="26" type="ORF">Lysil_1228</name>
</gene>
<comment type="catalytic activity">
    <reaction evidence="22">
        <text>7,8-dihydropteroate + L-glutamate + ATP = 7,8-dihydrofolate + ADP + phosphate + H(+)</text>
        <dbReference type="Rhea" id="RHEA:23584"/>
        <dbReference type="ChEBI" id="CHEBI:15378"/>
        <dbReference type="ChEBI" id="CHEBI:17839"/>
        <dbReference type="ChEBI" id="CHEBI:29985"/>
        <dbReference type="ChEBI" id="CHEBI:30616"/>
        <dbReference type="ChEBI" id="CHEBI:43474"/>
        <dbReference type="ChEBI" id="CHEBI:57451"/>
        <dbReference type="ChEBI" id="CHEBI:456216"/>
        <dbReference type="EC" id="6.3.2.12"/>
    </reaction>
</comment>
<keyword evidence="12 23" id="KW-0547">Nucleotide-binding</keyword>
<evidence type="ECO:0000256" key="23">
    <source>
        <dbReference type="PIRNR" id="PIRNR001563"/>
    </source>
</evidence>
<comment type="cofactor">
    <cofactor evidence="1">
        <name>Mg(2+)</name>
        <dbReference type="ChEBI" id="CHEBI:18420"/>
    </cofactor>
</comment>
<evidence type="ECO:0000256" key="16">
    <source>
        <dbReference type="ARBA" id="ARBA00030048"/>
    </source>
</evidence>
<dbReference type="Gene3D" id="3.40.1190.10">
    <property type="entry name" value="Mur-like, catalytic domain"/>
    <property type="match status" value="1"/>
</dbReference>
<evidence type="ECO:0000256" key="6">
    <source>
        <dbReference type="ARBA" id="ARBA00011245"/>
    </source>
</evidence>
<comment type="pathway">
    <text evidence="4">Cofactor biosynthesis; tetrahydrofolylpolyglutamate biosynthesis.</text>
</comment>
<comment type="function">
    <text evidence="2">Functions in two distinct reactions of the de novo folate biosynthetic pathway. Catalyzes the addition of a glutamate residue to dihydropteroate (7,8-dihydropteroate or H2Pte) to form dihydrofolate (7,8-dihydrofolate monoglutamate or H2Pte-Glu). Also catalyzes successive additions of L-glutamate to tetrahydrofolate or 10-formyltetrahydrofolate or 5,10-methylenetetrahydrofolate, leading to folylpolyglutamate derivatives.</text>
</comment>
<dbReference type="NCBIfam" id="TIGR01499">
    <property type="entry name" value="folC"/>
    <property type="match status" value="1"/>
</dbReference>
<evidence type="ECO:0000256" key="21">
    <source>
        <dbReference type="ARBA" id="ARBA00049035"/>
    </source>
</evidence>
<dbReference type="Pfam" id="PF02875">
    <property type="entry name" value="Mur_ligase_C"/>
    <property type="match status" value="1"/>
</dbReference>
<name>A0A2K1Q3I4_9GAMM</name>
<dbReference type="InterPro" id="IPR004101">
    <property type="entry name" value="Mur_ligase_C"/>
</dbReference>
<keyword evidence="10 23" id="KW-0436">Ligase</keyword>
<dbReference type="EC" id="6.3.2.17" evidence="8"/>
<dbReference type="UniPathway" id="UPA00077">
    <property type="reaction ID" value="UER00157"/>
</dbReference>
<dbReference type="InterPro" id="IPR036565">
    <property type="entry name" value="Mur-like_cat_sf"/>
</dbReference>
<proteinExistence type="inferred from homology"/>
<evidence type="ECO:0000256" key="3">
    <source>
        <dbReference type="ARBA" id="ARBA00004799"/>
    </source>
</evidence>
<evidence type="ECO:0000256" key="14">
    <source>
        <dbReference type="ARBA" id="ARBA00022842"/>
    </source>
</evidence>
<dbReference type="SUPFAM" id="SSF53623">
    <property type="entry name" value="MurD-like peptide ligases, catalytic domain"/>
    <property type="match status" value="1"/>
</dbReference>
<dbReference type="AlphaFoldDB" id="A0A2K1Q3I4"/>
<dbReference type="PANTHER" id="PTHR11136">
    <property type="entry name" value="FOLYLPOLYGLUTAMATE SYNTHASE-RELATED"/>
    <property type="match status" value="1"/>
</dbReference>
<dbReference type="InterPro" id="IPR036615">
    <property type="entry name" value="Mur_ligase_C_dom_sf"/>
</dbReference>
<evidence type="ECO:0000256" key="18">
    <source>
        <dbReference type="ARBA" id="ARBA00032510"/>
    </source>
</evidence>
<keyword evidence="27" id="KW-1185">Reference proteome</keyword>
<evidence type="ECO:0000256" key="1">
    <source>
        <dbReference type="ARBA" id="ARBA00001946"/>
    </source>
</evidence>
<dbReference type="EC" id="6.3.2.12" evidence="7"/>
<evidence type="ECO:0000256" key="19">
    <source>
        <dbReference type="ARBA" id="ARBA00047493"/>
    </source>
</evidence>
<comment type="pathway">
    <text evidence="3">Cofactor biosynthesis; tetrahydrofolate biosynthesis; 7,8-dihydrofolate from 2-amino-4-hydroxy-6-hydroxymethyl-7,8-dihydropteridine diphosphate and 4-aminobenzoate: step 2/2.</text>
</comment>
<dbReference type="InterPro" id="IPR001645">
    <property type="entry name" value="Folylpolyglutamate_synth"/>
</dbReference>
<dbReference type="GO" id="GO:0005737">
    <property type="term" value="C:cytoplasm"/>
    <property type="evidence" value="ECO:0007669"/>
    <property type="project" value="TreeGrafter"/>
</dbReference>
<feature type="domain" description="Mur ligase C-terminal" evidence="24">
    <location>
        <begin position="284"/>
        <end position="404"/>
    </location>
</feature>
<comment type="subunit">
    <text evidence="6">Monomer.</text>
</comment>
<organism evidence="26 27">
    <name type="scientific">Solilutibacter silvestris</name>
    <dbReference type="NCBI Taxonomy" id="1645665"/>
    <lineage>
        <taxon>Bacteria</taxon>
        <taxon>Pseudomonadati</taxon>
        <taxon>Pseudomonadota</taxon>
        <taxon>Gammaproteobacteria</taxon>
        <taxon>Lysobacterales</taxon>
        <taxon>Lysobacteraceae</taxon>
        <taxon>Solilutibacter</taxon>
    </lineage>
</organism>
<evidence type="ECO:0000256" key="20">
    <source>
        <dbReference type="ARBA" id="ARBA00047808"/>
    </source>
</evidence>
<comment type="caution">
    <text evidence="26">The sequence shown here is derived from an EMBL/GenBank/DDBJ whole genome shotgun (WGS) entry which is preliminary data.</text>
</comment>
<evidence type="ECO:0000259" key="24">
    <source>
        <dbReference type="Pfam" id="PF02875"/>
    </source>
</evidence>
<evidence type="ECO:0000256" key="12">
    <source>
        <dbReference type="ARBA" id="ARBA00022741"/>
    </source>
</evidence>
<accession>A0A2K1Q3I4</accession>
<evidence type="ECO:0000313" key="26">
    <source>
        <dbReference type="EMBL" id="PNS09599.1"/>
    </source>
</evidence>
<evidence type="ECO:0000256" key="2">
    <source>
        <dbReference type="ARBA" id="ARBA00002714"/>
    </source>
</evidence>
<dbReference type="GO" id="GO:0004326">
    <property type="term" value="F:tetrahydrofolylpolyglutamate synthase activity"/>
    <property type="evidence" value="ECO:0007669"/>
    <property type="project" value="UniProtKB-EC"/>
</dbReference>
<evidence type="ECO:0000256" key="11">
    <source>
        <dbReference type="ARBA" id="ARBA00022723"/>
    </source>
</evidence>
<keyword evidence="11" id="KW-0479">Metal-binding</keyword>
<evidence type="ECO:0000256" key="22">
    <source>
        <dbReference type="ARBA" id="ARBA00049161"/>
    </source>
</evidence>
<comment type="catalytic activity">
    <reaction evidence="20">
        <text>10-formyltetrahydrofolyl-(gamma-L-Glu)(n) + L-glutamate + ATP = 10-formyltetrahydrofolyl-(gamma-L-Glu)(n+1) + ADP + phosphate + H(+)</text>
        <dbReference type="Rhea" id="RHEA:51904"/>
        <dbReference type="Rhea" id="RHEA-COMP:13088"/>
        <dbReference type="Rhea" id="RHEA-COMP:14300"/>
        <dbReference type="ChEBI" id="CHEBI:15378"/>
        <dbReference type="ChEBI" id="CHEBI:29985"/>
        <dbReference type="ChEBI" id="CHEBI:30616"/>
        <dbReference type="ChEBI" id="CHEBI:43474"/>
        <dbReference type="ChEBI" id="CHEBI:134413"/>
        <dbReference type="ChEBI" id="CHEBI:456216"/>
        <dbReference type="EC" id="6.3.2.17"/>
    </reaction>
</comment>
<evidence type="ECO:0000256" key="8">
    <source>
        <dbReference type="ARBA" id="ARBA00013025"/>
    </source>
</evidence>
<evidence type="ECO:0000256" key="15">
    <source>
        <dbReference type="ARBA" id="ARBA00022909"/>
    </source>
</evidence>